<name>V5SIK1_9HYPH</name>
<dbReference type="Proteomes" id="UP000018542">
    <property type="component" value="Chromosome"/>
</dbReference>
<sequence length="305" mass="32217">MRFDFAAFRRALPADLSPSLSTALAAAGTSLATLMIGYVVLFGGGKTEADAEIRANTVAVRGPVFTPVVTTPAVARIDRPSAVSPGAVVQPMTGDAQDLTRSVQTALKRAGCYQGGIDGVWAGQTSAAMEAFTIRVNARLPVDKPDAVLLALVETHDDVSCAVEAFASPVDASRLETGSIETAVERGTPTMRREAIMTRDVVLSSSATFETHGRAEHLSYADETQPASKTAQPLAHVATASVGGNETAAAGSPKMVPAPVVRVPKAAKRERPRRASRRARNKPPSFSRSVSRSFRSISRTMNRLF</sequence>
<dbReference type="EMBL" id="CP006912">
    <property type="protein sequence ID" value="AHB49779.1"/>
    <property type="molecule type" value="Genomic_DNA"/>
</dbReference>
<evidence type="ECO:0008006" key="5">
    <source>
        <dbReference type="Google" id="ProtNLM"/>
    </source>
</evidence>
<gene>
    <name evidence="3" type="ORF">W911_00085</name>
</gene>
<protein>
    <recommendedName>
        <fullName evidence="5">Peptidoglycan binding-like domain-containing protein</fullName>
    </recommendedName>
</protein>
<keyword evidence="4" id="KW-1185">Reference proteome</keyword>
<feature type="compositionally biased region" description="Basic residues" evidence="1">
    <location>
        <begin position="265"/>
        <end position="281"/>
    </location>
</feature>
<keyword evidence="2" id="KW-0812">Transmembrane</keyword>
<dbReference type="KEGG" id="hni:W911_00085"/>
<proteinExistence type="predicted"/>
<keyword evidence="2" id="KW-0472">Membrane</keyword>
<dbReference type="HOGENOM" id="CLU_911464_0_0_5"/>
<dbReference type="PATRIC" id="fig|1029756.8.peg.18"/>
<dbReference type="OrthoDB" id="7929840at2"/>
<evidence type="ECO:0000256" key="1">
    <source>
        <dbReference type="SAM" id="MobiDB-lite"/>
    </source>
</evidence>
<feature type="transmembrane region" description="Helical" evidence="2">
    <location>
        <begin position="20"/>
        <end position="44"/>
    </location>
</feature>
<organism evidence="3 4">
    <name type="scientific">Hyphomicrobium nitrativorans NL23</name>
    <dbReference type="NCBI Taxonomy" id="1029756"/>
    <lineage>
        <taxon>Bacteria</taxon>
        <taxon>Pseudomonadati</taxon>
        <taxon>Pseudomonadota</taxon>
        <taxon>Alphaproteobacteria</taxon>
        <taxon>Hyphomicrobiales</taxon>
        <taxon>Hyphomicrobiaceae</taxon>
        <taxon>Hyphomicrobium</taxon>
    </lineage>
</organism>
<feature type="compositionally biased region" description="Low complexity" evidence="1">
    <location>
        <begin position="282"/>
        <end position="299"/>
    </location>
</feature>
<keyword evidence="2" id="KW-1133">Transmembrane helix</keyword>
<evidence type="ECO:0000256" key="2">
    <source>
        <dbReference type="SAM" id="Phobius"/>
    </source>
</evidence>
<feature type="region of interest" description="Disordered" evidence="1">
    <location>
        <begin position="245"/>
        <end position="305"/>
    </location>
</feature>
<dbReference type="RefSeq" id="WP_023785471.1">
    <property type="nucleotide sequence ID" value="NC_022997.1"/>
</dbReference>
<reference evidence="3 4" key="1">
    <citation type="journal article" date="2014" name="Genome Announc.">
        <title>Complete Genome Sequence of Hyphomicrobium nitrativorans Strain NL23, a Denitrifying Bacterium Isolated from Biofilm of a Methanol-Fed Denitrification System Treating Seawater at the Montreal Biodome.</title>
        <authorList>
            <person name="Martineau C."/>
            <person name="Villeneuve C."/>
            <person name="Mauffrey F."/>
            <person name="Villemur R."/>
        </authorList>
    </citation>
    <scope>NUCLEOTIDE SEQUENCE [LARGE SCALE GENOMIC DNA]</scope>
    <source>
        <strain evidence="3">NL23</strain>
    </source>
</reference>
<accession>V5SIK1</accession>
<dbReference type="AlphaFoldDB" id="V5SIK1"/>
<evidence type="ECO:0000313" key="4">
    <source>
        <dbReference type="Proteomes" id="UP000018542"/>
    </source>
</evidence>
<evidence type="ECO:0000313" key="3">
    <source>
        <dbReference type="EMBL" id="AHB49779.1"/>
    </source>
</evidence>
<feature type="compositionally biased region" description="Low complexity" evidence="1">
    <location>
        <begin position="253"/>
        <end position="264"/>
    </location>
</feature>